<feature type="region of interest" description="Disordered" evidence="1">
    <location>
        <begin position="1"/>
        <end position="24"/>
    </location>
</feature>
<feature type="compositionally biased region" description="Acidic residues" evidence="1">
    <location>
        <begin position="13"/>
        <end position="24"/>
    </location>
</feature>
<keyword evidence="3" id="KW-1185">Reference proteome</keyword>
<evidence type="ECO:0000256" key="1">
    <source>
        <dbReference type="SAM" id="MobiDB-lite"/>
    </source>
</evidence>
<organism evidence="2 3">
    <name type="scientific">Morus notabilis</name>
    <dbReference type="NCBI Taxonomy" id="981085"/>
    <lineage>
        <taxon>Eukaryota</taxon>
        <taxon>Viridiplantae</taxon>
        <taxon>Streptophyta</taxon>
        <taxon>Embryophyta</taxon>
        <taxon>Tracheophyta</taxon>
        <taxon>Spermatophyta</taxon>
        <taxon>Magnoliopsida</taxon>
        <taxon>eudicotyledons</taxon>
        <taxon>Gunneridae</taxon>
        <taxon>Pentapetalae</taxon>
        <taxon>rosids</taxon>
        <taxon>fabids</taxon>
        <taxon>Rosales</taxon>
        <taxon>Moraceae</taxon>
        <taxon>Moreae</taxon>
        <taxon>Morus</taxon>
    </lineage>
</organism>
<evidence type="ECO:0000313" key="3">
    <source>
        <dbReference type="Proteomes" id="UP000030645"/>
    </source>
</evidence>
<dbReference type="EMBL" id="KE343890">
    <property type="protein sequence ID" value="EXB45113.1"/>
    <property type="molecule type" value="Genomic_DNA"/>
</dbReference>
<feature type="compositionally biased region" description="Basic and acidic residues" evidence="1">
    <location>
        <begin position="1"/>
        <end position="12"/>
    </location>
</feature>
<dbReference type="Proteomes" id="UP000030645">
    <property type="component" value="Unassembled WGS sequence"/>
</dbReference>
<gene>
    <name evidence="2" type="ORF">L484_019338</name>
</gene>
<dbReference type="AlphaFoldDB" id="W9QPC0"/>
<protein>
    <submittedName>
        <fullName evidence="2">Uncharacterized protein</fullName>
    </submittedName>
</protein>
<accession>W9QPC0</accession>
<sequence length="115" mass="13596">MQALEERRREKEESEEDDRDFEDEDKIGASKRKWWKRALSLLMRNETGEGSAHQQFGRDIVMSESRENEVEEKLFCVYLDEDNVGKPSFPPVELEVRIIIYAKVQGSKRVPFIFN</sequence>
<evidence type="ECO:0000313" key="2">
    <source>
        <dbReference type="EMBL" id="EXB45113.1"/>
    </source>
</evidence>
<name>W9QPC0_9ROSA</name>
<reference evidence="3" key="1">
    <citation type="submission" date="2013-01" db="EMBL/GenBank/DDBJ databases">
        <title>Draft Genome Sequence of a Mulberry Tree, Morus notabilis C.K. Schneid.</title>
        <authorList>
            <person name="He N."/>
            <person name="Zhao S."/>
        </authorList>
    </citation>
    <scope>NUCLEOTIDE SEQUENCE</scope>
</reference>
<proteinExistence type="predicted"/>